<dbReference type="InParanoid" id="A0A4S2N6Z6"/>
<dbReference type="EMBL" id="ML220112">
    <property type="protein sequence ID" value="TGZ85108.1"/>
    <property type="molecule type" value="Genomic_DNA"/>
</dbReference>
<dbReference type="Pfam" id="PF22322">
    <property type="entry name" value="DUF6973"/>
    <property type="match status" value="1"/>
</dbReference>
<name>A0A4S2N6Z6_9PEZI</name>
<evidence type="ECO:0000256" key="1">
    <source>
        <dbReference type="SAM" id="SignalP"/>
    </source>
</evidence>
<dbReference type="InterPro" id="IPR054246">
    <property type="entry name" value="DUF6973"/>
</dbReference>
<organism evidence="3 4">
    <name type="scientific">Ascodesmis nigricans</name>
    <dbReference type="NCBI Taxonomy" id="341454"/>
    <lineage>
        <taxon>Eukaryota</taxon>
        <taxon>Fungi</taxon>
        <taxon>Dikarya</taxon>
        <taxon>Ascomycota</taxon>
        <taxon>Pezizomycotina</taxon>
        <taxon>Pezizomycetes</taxon>
        <taxon>Pezizales</taxon>
        <taxon>Ascodesmidaceae</taxon>
        <taxon>Ascodesmis</taxon>
    </lineage>
</organism>
<dbReference type="OrthoDB" id="9991842at2759"/>
<proteinExistence type="predicted"/>
<keyword evidence="1" id="KW-0732">Signal</keyword>
<reference evidence="3 4" key="1">
    <citation type="submission" date="2019-04" db="EMBL/GenBank/DDBJ databases">
        <title>Comparative genomics and transcriptomics to analyze fruiting body development in filamentous ascomycetes.</title>
        <authorList>
            <consortium name="DOE Joint Genome Institute"/>
            <person name="Lutkenhaus R."/>
            <person name="Traeger S."/>
            <person name="Breuer J."/>
            <person name="Kuo A."/>
            <person name="Lipzen A."/>
            <person name="Pangilinan J."/>
            <person name="Dilworth D."/>
            <person name="Sandor L."/>
            <person name="Poggeler S."/>
            <person name="Barry K."/>
            <person name="Grigoriev I.V."/>
            <person name="Nowrousian M."/>
        </authorList>
    </citation>
    <scope>NUCLEOTIDE SEQUENCE [LARGE SCALE GENOMIC DNA]</scope>
    <source>
        <strain evidence="3 4">CBS 389.68</strain>
    </source>
</reference>
<sequence length="194" mass="21297">MKLSSLATIATLSIISGTTGAPNPTTLQARQEVSTTSWYRVNVLEFRWCRTPLTNLRKCFAALNDKTAAERDSSENCPGWSLDLGWGDAFRHCYWSGRMVISLNYNDAKTIGDLHEQGDSANTPGPMEMDLANNAIGLQCGVNATASAAEDKYAVVRKCCWDLASAWPPNLKVLKVTQYSPTRKTPCSGRECLQ</sequence>
<keyword evidence="4" id="KW-1185">Reference proteome</keyword>
<evidence type="ECO:0000313" key="3">
    <source>
        <dbReference type="EMBL" id="TGZ85108.1"/>
    </source>
</evidence>
<accession>A0A4S2N6Z6</accession>
<feature type="signal peptide" evidence="1">
    <location>
        <begin position="1"/>
        <end position="20"/>
    </location>
</feature>
<feature type="domain" description="DUF6973" evidence="2">
    <location>
        <begin position="54"/>
        <end position="150"/>
    </location>
</feature>
<feature type="chain" id="PRO_5020564972" description="DUF6973 domain-containing protein" evidence="1">
    <location>
        <begin position="21"/>
        <end position="194"/>
    </location>
</feature>
<dbReference type="Proteomes" id="UP000298138">
    <property type="component" value="Unassembled WGS sequence"/>
</dbReference>
<gene>
    <name evidence="3" type="ORF">EX30DRAFT_337517</name>
</gene>
<evidence type="ECO:0000313" key="4">
    <source>
        <dbReference type="Proteomes" id="UP000298138"/>
    </source>
</evidence>
<protein>
    <recommendedName>
        <fullName evidence="2">DUF6973 domain-containing protein</fullName>
    </recommendedName>
</protein>
<evidence type="ECO:0000259" key="2">
    <source>
        <dbReference type="Pfam" id="PF22322"/>
    </source>
</evidence>
<dbReference type="AlphaFoldDB" id="A0A4S2N6Z6"/>